<dbReference type="InterPro" id="IPR045079">
    <property type="entry name" value="Oxoprolinase-like"/>
</dbReference>
<dbReference type="RefSeq" id="WP_015750683.1">
    <property type="nucleotide sequence ID" value="NC_013223.1"/>
</dbReference>
<dbReference type="Pfam" id="PF01968">
    <property type="entry name" value="Hydantoinase_A"/>
    <property type="match status" value="1"/>
</dbReference>
<feature type="domain" description="Hydantoinase/oxoprolinase N-terminal" evidence="2">
    <location>
        <begin position="3"/>
        <end position="156"/>
    </location>
</feature>
<dbReference type="GO" id="GO:0005829">
    <property type="term" value="C:cytosol"/>
    <property type="evidence" value="ECO:0007669"/>
    <property type="project" value="TreeGrafter"/>
</dbReference>
<dbReference type="GO" id="GO:0017168">
    <property type="term" value="F:5-oxoprolinase (ATP-hydrolyzing) activity"/>
    <property type="evidence" value="ECO:0007669"/>
    <property type="project" value="TreeGrafter"/>
</dbReference>
<dbReference type="OrthoDB" id="9814788at2"/>
<dbReference type="EMBL" id="CP001734">
    <property type="protein sequence ID" value="ACV67524.1"/>
    <property type="molecule type" value="Genomic_DNA"/>
</dbReference>
<reference evidence="4" key="1">
    <citation type="submission" date="2009-09" db="EMBL/GenBank/DDBJ databases">
        <title>The complete chromosome of Desulfohalobium retbaense DSM 5692.</title>
        <authorList>
            <consortium name="US DOE Joint Genome Institute (JGI-PGF)"/>
            <person name="Lucas S."/>
            <person name="Copeland A."/>
            <person name="Lapidus A."/>
            <person name="Glavina del Rio T."/>
            <person name="Dalin E."/>
            <person name="Tice H."/>
            <person name="Bruce D."/>
            <person name="Goodwin L."/>
            <person name="Pitluck S."/>
            <person name="Kyrpides N."/>
            <person name="Mavromatis K."/>
            <person name="Ivanova N."/>
            <person name="Mikhailova N."/>
            <person name="Munk A.C."/>
            <person name="Brettin T."/>
            <person name="Detter J.C."/>
            <person name="Han C."/>
            <person name="Tapia R."/>
            <person name="Larimer F."/>
            <person name="Land M."/>
            <person name="Hauser L."/>
            <person name="Markowitz V."/>
            <person name="Cheng J.-F."/>
            <person name="Hugenholtz P."/>
            <person name="Woyke T."/>
            <person name="Wu D."/>
            <person name="Spring S."/>
            <person name="Klenk H.-P."/>
            <person name="Eisen J.A."/>
        </authorList>
    </citation>
    <scope>NUCLEOTIDE SEQUENCE [LARGE SCALE GENOMIC DNA]</scope>
    <source>
        <strain evidence="4">DSM 5692</strain>
    </source>
</reference>
<feature type="domain" description="Hydantoinase A/oxoprolinase" evidence="1">
    <location>
        <begin position="178"/>
        <end position="457"/>
    </location>
</feature>
<keyword evidence="4" id="KW-1185">Reference proteome</keyword>
<dbReference type="Proteomes" id="UP000001052">
    <property type="component" value="Chromosome"/>
</dbReference>
<name>C8WZP9_DESRD</name>
<gene>
    <name evidence="3" type="ordered locus">Dret_0222</name>
</gene>
<dbReference type="PANTHER" id="PTHR11365:SF2">
    <property type="entry name" value="5-OXOPROLINASE"/>
    <property type="match status" value="1"/>
</dbReference>
<dbReference type="InterPro" id="IPR043129">
    <property type="entry name" value="ATPase_NBD"/>
</dbReference>
<dbReference type="PANTHER" id="PTHR11365">
    <property type="entry name" value="5-OXOPROLINASE RELATED"/>
    <property type="match status" value="1"/>
</dbReference>
<dbReference type="STRING" id="485915.Dret_0222"/>
<evidence type="ECO:0000259" key="1">
    <source>
        <dbReference type="Pfam" id="PF01968"/>
    </source>
</evidence>
<dbReference type="InterPro" id="IPR008040">
    <property type="entry name" value="Hydant_A_N"/>
</dbReference>
<dbReference type="InterPro" id="IPR002821">
    <property type="entry name" value="Hydantoinase_A"/>
</dbReference>
<evidence type="ECO:0000259" key="2">
    <source>
        <dbReference type="Pfam" id="PF05378"/>
    </source>
</evidence>
<dbReference type="Pfam" id="PF05378">
    <property type="entry name" value="Hydant_A_N"/>
    <property type="match status" value="1"/>
</dbReference>
<sequence>MLLGIDVGGTHTDVVVIAPSGVVGAAKVNTDPENLLASVRQALEEVRSVLGGQVPTRFALSTTLCTNALVQGTTEAVGMVLFGGPGIDPSLHAPTPHCTVVPGVVDHRGSVLEEFEAESLEQVVEQFAAQGLSAFACVGKFSPRNPEFEQQAAHHLASLGGWVTQGHHLSGELNFPRRINTAYFNSAVWTTFNGFADAVAAILDEYGFNCPVNLLKADAGTLPLQQARRVPVETIFSGPAASVMGISALCPVQDEAVLLDIGGTTTDVALFAGGVPVIERHGISLEGRPTLVKGLKTRSVGIGGDSAIEVHNGSITVGPQRFGPCLAQGGPRATLVDALNVTRRIAYGDTAASFRGLETVAHHLECSPARAAESVVEAACAGIRDAVQDLLAEVNQRPVYTVHEVLWGKGLHPQHLLLMGGPAAALAPCLEKALDMQASVPEHAAVANAIGAALARPTVCIELFADTQQRVMRIPALGVERSIGAGYDLEAAKQDALVALQETLEDSTLESGAAEILESSSMNMVRGMSMVGRDIRVRCQVRPGIASGYETTVRSVC</sequence>
<proteinExistence type="predicted"/>
<evidence type="ECO:0000313" key="4">
    <source>
        <dbReference type="Proteomes" id="UP000001052"/>
    </source>
</evidence>
<reference evidence="3 4" key="2">
    <citation type="journal article" date="2010" name="Stand. Genomic Sci.">
        <title>Complete genome sequence of Desulfohalobium retbaense type strain (HR(100)).</title>
        <authorList>
            <person name="Spring S."/>
            <person name="Nolan M."/>
            <person name="Lapidus A."/>
            <person name="Glavina Del Rio T."/>
            <person name="Copeland A."/>
            <person name="Tice H."/>
            <person name="Cheng J.F."/>
            <person name="Lucas S."/>
            <person name="Land M."/>
            <person name="Chen F."/>
            <person name="Bruce D."/>
            <person name="Goodwin L."/>
            <person name="Pitluck S."/>
            <person name="Ivanova N."/>
            <person name="Mavromatis K."/>
            <person name="Mikhailova N."/>
            <person name="Pati A."/>
            <person name="Chen A."/>
            <person name="Palaniappan K."/>
            <person name="Hauser L."/>
            <person name="Chang Y.J."/>
            <person name="Jeffries C.D."/>
            <person name="Munk C."/>
            <person name="Kiss H."/>
            <person name="Chain P."/>
            <person name="Han C."/>
            <person name="Brettin T."/>
            <person name="Detter J.C."/>
            <person name="Schuler E."/>
            <person name="Goker M."/>
            <person name="Rohde M."/>
            <person name="Bristow J."/>
            <person name="Eisen J.A."/>
            <person name="Markowitz V."/>
            <person name="Hugenholtz P."/>
            <person name="Kyrpides N.C."/>
            <person name="Klenk H.P."/>
        </authorList>
    </citation>
    <scope>NUCLEOTIDE SEQUENCE [LARGE SCALE GENOMIC DNA]</scope>
    <source>
        <strain evidence="3 4">DSM 5692</strain>
    </source>
</reference>
<organism evidence="3 4">
    <name type="scientific">Desulfohalobium retbaense (strain ATCC 49708 / DSM 5692 / JCM 16813 / HR100)</name>
    <dbReference type="NCBI Taxonomy" id="485915"/>
    <lineage>
        <taxon>Bacteria</taxon>
        <taxon>Pseudomonadati</taxon>
        <taxon>Thermodesulfobacteriota</taxon>
        <taxon>Desulfovibrionia</taxon>
        <taxon>Desulfovibrionales</taxon>
        <taxon>Desulfohalobiaceae</taxon>
        <taxon>Desulfohalobium</taxon>
    </lineage>
</organism>
<dbReference type="SUPFAM" id="SSF53067">
    <property type="entry name" value="Actin-like ATPase domain"/>
    <property type="match status" value="1"/>
</dbReference>
<protein>
    <submittedName>
        <fullName evidence="3">Hydantoinase/oxoprolinase</fullName>
    </submittedName>
</protein>
<dbReference type="eggNOG" id="COG0145">
    <property type="taxonomic scope" value="Bacteria"/>
</dbReference>
<dbReference type="KEGG" id="drt:Dret_0222"/>
<dbReference type="AlphaFoldDB" id="C8WZP9"/>
<evidence type="ECO:0000313" key="3">
    <source>
        <dbReference type="EMBL" id="ACV67524.1"/>
    </source>
</evidence>
<dbReference type="HOGENOM" id="CLU_014140_2_0_7"/>
<dbReference type="GO" id="GO:0006749">
    <property type="term" value="P:glutathione metabolic process"/>
    <property type="evidence" value="ECO:0007669"/>
    <property type="project" value="TreeGrafter"/>
</dbReference>
<accession>C8WZP9</accession>